<dbReference type="AlphaFoldDB" id="G0UB62"/>
<evidence type="ECO:0008006" key="3">
    <source>
        <dbReference type="Google" id="ProtNLM"/>
    </source>
</evidence>
<protein>
    <recommendedName>
        <fullName evidence="3">Secreted protein</fullName>
    </recommendedName>
</protein>
<accession>G0UB62</accession>
<name>G0UB62_TRYVY</name>
<evidence type="ECO:0000313" key="2">
    <source>
        <dbReference type="EMBL" id="CCC53049.1"/>
    </source>
</evidence>
<reference evidence="2" key="1">
    <citation type="journal article" date="2012" name="Proc. Natl. Acad. Sci. U.S.A.">
        <title>Antigenic diversity is generated by distinct evolutionary mechanisms in African trypanosome species.</title>
        <authorList>
            <person name="Jackson A.P."/>
            <person name="Berry A."/>
            <person name="Aslett M."/>
            <person name="Allison H.C."/>
            <person name="Burton P."/>
            <person name="Vavrova-Anderson J."/>
            <person name="Brown R."/>
            <person name="Browne H."/>
            <person name="Corton N."/>
            <person name="Hauser H."/>
            <person name="Gamble J."/>
            <person name="Gilderthorp R."/>
            <person name="Marcello L."/>
            <person name="McQuillan J."/>
            <person name="Otto T.D."/>
            <person name="Quail M.A."/>
            <person name="Sanders M.J."/>
            <person name="van Tonder A."/>
            <person name="Ginger M.L."/>
            <person name="Field M.C."/>
            <person name="Barry J.D."/>
            <person name="Hertz-Fowler C."/>
            <person name="Berriman M."/>
        </authorList>
    </citation>
    <scope>NUCLEOTIDE SEQUENCE</scope>
    <source>
        <strain evidence="2">Y486</strain>
    </source>
</reference>
<feature type="chain" id="PRO_5003410384" description="Secreted protein" evidence="1">
    <location>
        <begin position="37"/>
        <end position="116"/>
    </location>
</feature>
<sequence>MTCSRLSGSSRSFFPPFLSLISFSFVLCFACVDVSACFCSCFCAHVCAHTHLGDNNRDIVGDIVTACHNCSVHTSTVFDIIPRGQWRELRWLDAFVQGPLSNGLLCFSVGFTPITF</sequence>
<dbReference type="VEuPathDB" id="TriTrypDB:TvY486_1105330"/>
<proteinExistence type="predicted"/>
<keyword evidence="1" id="KW-0732">Signal</keyword>
<evidence type="ECO:0000256" key="1">
    <source>
        <dbReference type="SAM" id="SignalP"/>
    </source>
</evidence>
<feature type="signal peptide" evidence="1">
    <location>
        <begin position="1"/>
        <end position="36"/>
    </location>
</feature>
<dbReference type="EMBL" id="HE573027">
    <property type="protein sequence ID" value="CCC53049.1"/>
    <property type="molecule type" value="Genomic_DNA"/>
</dbReference>
<organism evidence="2">
    <name type="scientific">Trypanosoma vivax (strain Y486)</name>
    <dbReference type="NCBI Taxonomy" id="1055687"/>
    <lineage>
        <taxon>Eukaryota</taxon>
        <taxon>Discoba</taxon>
        <taxon>Euglenozoa</taxon>
        <taxon>Kinetoplastea</taxon>
        <taxon>Metakinetoplastina</taxon>
        <taxon>Trypanosomatida</taxon>
        <taxon>Trypanosomatidae</taxon>
        <taxon>Trypanosoma</taxon>
        <taxon>Duttonella</taxon>
    </lineage>
</organism>
<gene>
    <name evidence="2" type="ORF">TVY486_1105330</name>
</gene>